<accession>A0AAV4UHV8</accession>
<proteinExistence type="predicted"/>
<protein>
    <submittedName>
        <fullName evidence="2">Adhesion G protein-coupled receptor L3</fullName>
    </submittedName>
</protein>
<keyword evidence="3" id="KW-1185">Reference proteome</keyword>
<comment type="caution">
    <text evidence="2">The sequence shown here is derived from an EMBL/GenBank/DDBJ whole genome shotgun (WGS) entry which is preliminary data.</text>
</comment>
<reference evidence="2 3" key="1">
    <citation type="submission" date="2021-06" db="EMBL/GenBank/DDBJ databases">
        <title>Caerostris darwini draft genome.</title>
        <authorList>
            <person name="Kono N."/>
            <person name="Arakawa K."/>
        </authorList>
    </citation>
    <scope>NUCLEOTIDE SEQUENCE [LARGE SCALE GENOMIC DNA]</scope>
</reference>
<dbReference type="AlphaFoldDB" id="A0AAV4UHV8"/>
<dbReference type="EMBL" id="BPLQ01011325">
    <property type="protein sequence ID" value="GIY57327.1"/>
    <property type="molecule type" value="Genomic_DNA"/>
</dbReference>
<feature type="non-terminal residue" evidence="2">
    <location>
        <position position="233"/>
    </location>
</feature>
<evidence type="ECO:0000313" key="3">
    <source>
        <dbReference type="Proteomes" id="UP001054837"/>
    </source>
</evidence>
<feature type="chain" id="PRO_5043719306" evidence="1">
    <location>
        <begin position="24"/>
        <end position="233"/>
    </location>
</feature>
<evidence type="ECO:0000313" key="2">
    <source>
        <dbReference type="EMBL" id="GIY57327.1"/>
    </source>
</evidence>
<organism evidence="2 3">
    <name type="scientific">Caerostris darwini</name>
    <dbReference type="NCBI Taxonomy" id="1538125"/>
    <lineage>
        <taxon>Eukaryota</taxon>
        <taxon>Metazoa</taxon>
        <taxon>Ecdysozoa</taxon>
        <taxon>Arthropoda</taxon>
        <taxon>Chelicerata</taxon>
        <taxon>Arachnida</taxon>
        <taxon>Araneae</taxon>
        <taxon>Araneomorphae</taxon>
        <taxon>Entelegynae</taxon>
        <taxon>Araneoidea</taxon>
        <taxon>Araneidae</taxon>
        <taxon>Caerostris</taxon>
    </lineage>
</organism>
<feature type="signal peptide" evidence="1">
    <location>
        <begin position="1"/>
        <end position="23"/>
    </location>
</feature>
<dbReference type="Proteomes" id="UP001054837">
    <property type="component" value="Unassembled WGS sequence"/>
</dbReference>
<name>A0AAV4UHV8_9ARAC</name>
<gene>
    <name evidence="2" type="primary">Adgrl3</name>
    <name evidence="2" type="ORF">CDAR_526071</name>
</gene>
<dbReference type="SUPFAM" id="SSF56436">
    <property type="entry name" value="C-type lectin-like"/>
    <property type="match status" value="1"/>
</dbReference>
<keyword evidence="1" id="KW-0732">Signal</keyword>
<evidence type="ECO:0000256" key="1">
    <source>
        <dbReference type="SAM" id="SignalP"/>
    </source>
</evidence>
<sequence>MQMNILWINISAFFALLCTLVELKTISEQELSEMKREWNKCCKSNICQQNSCYIPEWRSSSWAAVRQRCQGRYPDWPFVVDIFRIRREEDLKKLLKMYQKSQVYVGNKSFWTSGTKCPKNVNNAPVQVTRWTSTNSPFPEWLESKINATSTEVLHKNDGCKFLVIHPNPNNVDVNYDFQDQTAKHAAICEFLFPGNVDNSTQNQTVDDSFPTESISHTTSPFSNQSFIDVTTS</sequence>
<dbReference type="InterPro" id="IPR016187">
    <property type="entry name" value="CTDL_fold"/>
</dbReference>
<keyword evidence="2" id="KW-0675">Receptor</keyword>